<dbReference type="PANTHER" id="PTHR31366">
    <property type="entry name" value="UPF0739 PROTEIN C1ORF74"/>
    <property type="match status" value="1"/>
</dbReference>
<keyword evidence="4" id="KW-1185">Reference proteome</keyword>
<dbReference type="PANTHER" id="PTHR31366:SF2">
    <property type="entry name" value="UPF0739 PROTEIN C1ORF74"/>
    <property type="match status" value="1"/>
</dbReference>
<comment type="caution">
    <text evidence="3">The sequence shown here is derived from an EMBL/GenBank/DDBJ whole genome shotgun (WGS) entry which is preliminary data.</text>
</comment>
<keyword evidence="2" id="KW-1133">Transmembrane helix</keyword>
<dbReference type="Proteomes" id="UP001497382">
    <property type="component" value="Unassembled WGS sequence"/>
</dbReference>
<sequence length="253" mass="29162">MAFKNKRVARKYLSKILIYLQAVDKQIKPSYLWDLFSADISEIHNYLKEIHSLGLTKSCLSTFSISDTIFITDIARLQNYLEDFCLDDVEIVDVSESNSSPVLFRPDEKLATIAPVLKFVQRLLDDIYKLSSTEQHYKLFDNTLDSLNAHFNINLTTLFGFLLGYPVLYWYAPQTPDAEFSCLSMVPLNVHQAITINENECELFSFSVPQKFSKETEKTINIWVSQMKTKCKISGFYKVQMTKKTVILPTVCM</sequence>
<evidence type="ECO:0000256" key="2">
    <source>
        <dbReference type="SAM" id="Phobius"/>
    </source>
</evidence>
<keyword evidence="2" id="KW-0812">Transmembrane</keyword>
<evidence type="ECO:0000313" key="4">
    <source>
        <dbReference type="Proteomes" id="UP001497382"/>
    </source>
</evidence>
<keyword evidence="2" id="KW-0472">Membrane</keyword>
<dbReference type="InterPro" id="IPR027850">
    <property type="entry name" value="DUF4504"/>
</dbReference>
<evidence type="ECO:0000313" key="3">
    <source>
        <dbReference type="EMBL" id="CAL1295990.1"/>
    </source>
</evidence>
<protein>
    <submittedName>
        <fullName evidence="3">Uncharacterized protein</fullName>
    </submittedName>
</protein>
<accession>A0AAV2BIE0</accession>
<evidence type="ECO:0000256" key="1">
    <source>
        <dbReference type="ARBA" id="ARBA00007065"/>
    </source>
</evidence>
<gene>
    <name evidence="3" type="ORF">LARSCL_LOCUS19575</name>
</gene>
<name>A0AAV2BIE0_9ARAC</name>
<feature type="transmembrane region" description="Helical" evidence="2">
    <location>
        <begin position="151"/>
        <end position="172"/>
    </location>
</feature>
<comment type="similarity">
    <text evidence="1">Belongs to the UPF0739 family.</text>
</comment>
<proteinExistence type="inferred from homology"/>
<reference evidence="3 4" key="1">
    <citation type="submission" date="2024-04" db="EMBL/GenBank/DDBJ databases">
        <authorList>
            <person name="Rising A."/>
            <person name="Reimegard J."/>
            <person name="Sonavane S."/>
            <person name="Akerstrom W."/>
            <person name="Nylinder S."/>
            <person name="Hedman E."/>
            <person name="Kallberg Y."/>
        </authorList>
    </citation>
    <scope>NUCLEOTIDE SEQUENCE [LARGE SCALE GENOMIC DNA]</scope>
</reference>
<dbReference type="AlphaFoldDB" id="A0AAV2BIE0"/>
<dbReference type="Pfam" id="PF14953">
    <property type="entry name" value="DUF4504"/>
    <property type="match status" value="1"/>
</dbReference>
<dbReference type="EMBL" id="CAXIEN010000386">
    <property type="protein sequence ID" value="CAL1295990.1"/>
    <property type="molecule type" value="Genomic_DNA"/>
</dbReference>
<organism evidence="3 4">
    <name type="scientific">Larinioides sclopetarius</name>
    <dbReference type="NCBI Taxonomy" id="280406"/>
    <lineage>
        <taxon>Eukaryota</taxon>
        <taxon>Metazoa</taxon>
        <taxon>Ecdysozoa</taxon>
        <taxon>Arthropoda</taxon>
        <taxon>Chelicerata</taxon>
        <taxon>Arachnida</taxon>
        <taxon>Araneae</taxon>
        <taxon>Araneomorphae</taxon>
        <taxon>Entelegynae</taxon>
        <taxon>Araneoidea</taxon>
        <taxon>Araneidae</taxon>
        <taxon>Larinioides</taxon>
    </lineage>
</organism>